<gene>
    <name evidence="1" type="ORF">ROZALSC1DRAFT_26367</name>
</gene>
<accession>A0A4P9Y8T8</accession>
<sequence>MANFQEIIKSKFDIKDIGIANWILKIRLVRINQNSIWIGQSQRIHDMLDELDMWDVDLHNLPETPMASNWKHNINDQNFLNHSQITQYKSLLMKLSYIAQQTRPDIIYAVNVLAQYQLKPTEFHFKSLL</sequence>
<protein>
    <recommendedName>
        <fullName evidence="3">Reverse transcriptase Ty1/copia-type domain-containing protein</fullName>
    </recommendedName>
</protein>
<name>A0A4P9Y8T8_ROZAC</name>
<dbReference type="EMBL" id="ML008888">
    <property type="protein sequence ID" value="RKP15543.1"/>
    <property type="molecule type" value="Genomic_DNA"/>
</dbReference>
<organism evidence="1 2">
    <name type="scientific">Rozella allomycis (strain CSF55)</name>
    <dbReference type="NCBI Taxonomy" id="988480"/>
    <lineage>
        <taxon>Eukaryota</taxon>
        <taxon>Fungi</taxon>
        <taxon>Fungi incertae sedis</taxon>
        <taxon>Cryptomycota</taxon>
        <taxon>Cryptomycota incertae sedis</taxon>
        <taxon>Rozella</taxon>
    </lineage>
</organism>
<proteinExistence type="predicted"/>
<evidence type="ECO:0008006" key="3">
    <source>
        <dbReference type="Google" id="ProtNLM"/>
    </source>
</evidence>
<evidence type="ECO:0000313" key="1">
    <source>
        <dbReference type="EMBL" id="RKP15543.1"/>
    </source>
</evidence>
<dbReference type="Proteomes" id="UP000281549">
    <property type="component" value="Unassembled WGS sequence"/>
</dbReference>
<feature type="non-terminal residue" evidence="1">
    <location>
        <position position="129"/>
    </location>
</feature>
<reference evidence="2" key="1">
    <citation type="journal article" date="2018" name="Nat. Microbiol.">
        <title>Leveraging single-cell genomics to expand the fungal tree of life.</title>
        <authorList>
            <person name="Ahrendt S.R."/>
            <person name="Quandt C.A."/>
            <person name="Ciobanu D."/>
            <person name="Clum A."/>
            <person name="Salamov A."/>
            <person name="Andreopoulos B."/>
            <person name="Cheng J.F."/>
            <person name="Woyke T."/>
            <person name="Pelin A."/>
            <person name="Henrissat B."/>
            <person name="Reynolds N.K."/>
            <person name="Benny G.L."/>
            <person name="Smith M.E."/>
            <person name="James T.Y."/>
            <person name="Grigoriev I.V."/>
        </authorList>
    </citation>
    <scope>NUCLEOTIDE SEQUENCE [LARGE SCALE GENOMIC DNA]</scope>
    <source>
        <strain evidence="2">CSF55</strain>
    </source>
</reference>
<evidence type="ECO:0000313" key="2">
    <source>
        <dbReference type="Proteomes" id="UP000281549"/>
    </source>
</evidence>
<dbReference type="AlphaFoldDB" id="A0A4P9Y8T8"/>